<dbReference type="EMBL" id="CP000698">
    <property type="protein sequence ID" value="ABQ24852.1"/>
    <property type="molecule type" value="Genomic_DNA"/>
</dbReference>
<dbReference type="Proteomes" id="UP000006695">
    <property type="component" value="Chromosome"/>
</dbReference>
<feature type="transmembrane region" description="Helical" evidence="1">
    <location>
        <begin position="6"/>
        <end position="27"/>
    </location>
</feature>
<keyword evidence="3" id="KW-1185">Reference proteome</keyword>
<evidence type="ECO:0008006" key="4">
    <source>
        <dbReference type="Google" id="ProtNLM"/>
    </source>
</evidence>
<name>A5GC50_GEOUR</name>
<keyword evidence="1" id="KW-1133">Transmembrane helix</keyword>
<gene>
    <name evidence="2" type="ordered locus">Gura_0640</name>
</gene>
<dbReference type="RefSeq" id="WP_011937577.1">
    <property type="nucleotide sequence ID" value="NC_009483.1"/>
</dbReference>
<accession>A5GC50</accession>
<dbReference type="AlphaFoldDB" id="A5GC50"/>
<dbReference type="HOGENOM" id="CLU_1945695_0_0_7"/>
<keyword evidence="1" id="KW-0812">Transmembrane</keyword>
<sequence length="129" mass="14023">MLVLSIAVVVMAVTLIVLACFMIPAFMEIRKTAAATREFLACIEKDIKPVLHDMHDTLTDLKVITEEAATKAEDVKIFMEELGNAGRNIRTINAVVGGVTGFLSKSSLWMTGAKVAGKLIADKIFKKRG</sequence>
<reference evidence="2 3" key="1">
    <citation type="submission" date="2007-05" db="EMBL/GenBank/DDBJ databases">
        <title>Complete sequence of Geobacter uraniireducens Rf4.</title>
        <authorList>
            <consortium name="US DOE Joint Genome Institute"/>
            <person name="Copeland A."/>
            <person name="Lucas S."/>
            <person name="Lapidus A."/>
            <person name="Barry K."/>
            <person name="Detter J.C."/>
            <person name="Glavina del Rio T."/>
            <person name="Hammon N."/>
            <person name="Israni S."/>
            <person name="Dalin E."/>
            <person name="Tice H."/>
            <person name="Pitluck S."/>
            <person name="Chertkov O."/>
            <person name="Brettin T."/>
            <person name="Bruce D."/>
            <person name="Han C."/>
            <person name="Schmutz J."/>
            <person name="Larimer F."/>
            <person name="Land M."/>
            <person name="Hauser L."/>
            <person name="Kyrpides N."/>
            <person name="Mikhailova N."/>
            <person name="Shelobolina E."/>
            <person name="Aklujkar M."/>
            <person name="Lovley D."/>
            <person name="Richardson P."/>
        </authorList>
    </citation>
    <scope>NUCLEOTIDE SEQUENCE [LARGE SCALE GENOMIC DNA]</scope>
    <source>
        <strain evidence="2 3">Rf4</strain>
    </source>
</reference>
<dbReference type="InterPro" id="IPR009293">
    <property type="entry name" value="UPF0478"/>
</dbReference>
<organism evidence="2 3">
    <name type="scientific">Geotalea uraniireducens (strain Rf4)</name>
    <name type="common">Geobacter uraniireducens</name>
    <dbReference type="NCBI Taxonomy" id="351605"/>
    <lineage>
        <taxon>Bacteria</taxon>
        <taxon>Pseudomonadati</taxon>
        <taxon>Thermodesulfobacteriota</taxon>
        <taxon>Desulfuromonadia</taxon>
        <taxon>Geobacterales</taxon>
        <taxon>Geobacteraceae</taxon>
        <taxon>Geotalea</taxon>
    </lineage>
</organism>
<dbReference type="PANTHER" id="PTHR40070:SF1">
    <property type="entry name" value="UPF0478 PROTEIN YTXG"/>
    <property type="match status" value="1"/>
</dbReference>
<dbReference type="KEGG" id="gur:Gura_0640"/>
<dbReference type="Pfam" id="PF06103">
    <property type="entry name" value="DUF948"/>
    <property type="match status" value="1"/>
</dbReference>
<dbReference type="PANTHER" id="PTHR40070">
    <property type="entry name" value="UPF0478 PROTEIN YTXG"/>
    <property type="match status" value="1"/>
</dbReference>
<evidence type="ECO:0000256" key="1">
    <source>
        <dbReference type="SAM" id="Phobius"/>
    </source>
</evidence>
<dbReference type="OrthoDB" id="5396830at2"/>
<protein>
    <recommendedName>
        <fullName evidence="4">DUF948 domain-containing protein</fullName>
    </recommendedName>
</protein>
<dbReference type="STRING" id="351605.Gura_0640"/>
<evidence type="ECO:0000313" key="2">
    <source>
        <dbReference type="EMBL" id="ABQ24852.1"/>
    </source>
</evidence>
<evidence type="ECO:0000313" key="3">
    <source>
        <dbReference type="Proteomes" id="UP000006695"/>
    </source>
</evidence>
<keyword evidence="1" id="KW-0472">Membrane</keyword>
<proteinExistence type="predicted"/>